<dbReference type="AlphaFoldDB" id="A0A250FN76"/>
<dbReference type="PANTHER" id="PTHR34406:SF1">
    <property type="entry name" value="PROTEIN YCEI"/>
    <property type="match status" value="1"/>
</dbReference>
<feature type="domain" description="Lipid/polyisoprenoid-binding YceI-like" evidence="1">
    <location>
        <begin position="25"/>
        <end position="173"/>
    </location>
</feature>
<proteinExistence type="predicted"/>
<dbReference type="KEGG" id="cgh:CGC50_04815"/>
<dbReference type="SMART" id="SM00867">
    <property type="entry name" value="YceI"/>
    <property type="match status" value="1"/>
</dbReference>
<evidence type="ECO:0000259" key="1">
    <source>
        <dbReference type="SMART" id="SM00867"/>
    </source>
</evidence>
<accession>A0A250FN76</accession>
<dbReference type="Pfam" id="PF04264">
    <property type="entry name" value="YceI"/>
    <property type="match status" value="1"/>
</dbReference>
<dbReference type="InterPro" id="IPR007372">
    <property type="entry name" value="Lipid/polyisoprenoid-bd_YceI"/>
</dbReference>
<evidence type="ECO:0000313" key="2">
    <source>
        <dbReference type="EMBL" id="ATA86544.1"/>
    </source>
</evidence>
<dbReference type="InterPro" id="IPR036761">
    <property type="entry name" value="TTHA0802/YceI-like_sf"/>
</dbReference>
<protein>
    <recommendedName>
        <fullName evidence="1">Lipid/polyisoprenoid-binding YceI-like domain-containing protein</fullName>
    </recommendedName>
</protein>
<gene>
    <name evidence="2" type="ORF">CGC50_04815</name>
</gene>
<dbReference type="PANTHER" id="PTHR34406">
    <property type="entry name" value="PROTEIN YCEI"/>
    <property type="match status" value="1"/>
</dbReference>
<dbReference type="Gene3D" id="2.40.128.110">
    <property type="entry name" value="Lipid/polyisoprenoid-binding, YceI-like"/>
    <property type="match status" value="1"/>
</dbReference>
<sequence>MKTHLFQQLFIGFSLFFATVVTNPLWGQTQTKAFITFSIKKGFLTIKGEFKNYLHDIHLDRKIFGRVRVASVDTGNKKRDAHLQSEEWFDAATYPYIEMQSTKITEVSERKYLGTFDIKIKGKTLSKEIPFTTEGNVFKMDFELSRKSFGVGSGFLGAIVGDNVKISIHLPIFGYIEAE</sequence>
<dbReference type="EMBL" id="CP022386">
    <property type="protein sequence ID" value="ATA86544.1"/>
    <property type="molecule type" value="Genomic_DNA"/>
</dbReference>
<evidence type="ECO:0000313" key="3">
    <source>
        <dbReference type="Proteomes" id="UP000217250"/>
    </source>
</evidence>
<dbReference type="GeneID" id="84807884"/>
<name>A0A250FN76_9FLAO</name>
<dbReference type="RefSeq" id="WP_095909914.1">
    <property type="nucleotide sequence ID" value="NZ_CAUVLU010000002.1"/>
</dbReference>
<dbReference type="OrthoDB" id="9811006at2"/>
<organism evidence="2 3">
    <name type="scientific">Capnocytophaga gingivalis</name>
    <dbReference type="NCBI Taxonomy" id="1017"/>
    <lineage>
        <taxon>Bacteria</taxon>
        <taxon>Pseudomonadati</taxon>
        <taxon>Bacteroidota</taxon>
        <taxon>Flavobacteriia</taxon>
        <taxon>Flavobacteriales</taxon>
        <taxon>Flavobacteriaceae</taxon>
        <taxon>Capnocytophaga</taxon>
    </lineage>
</organism>
<reference evidence="3" key="1">
    <citation type="submission" date="2017-06" db="EMBL/GenBank/DDBJ databases">
        <title>Capnocytophaga spp. assemblies.</title>
        <authorList>
            <person name="Gulvik C.A."/>
        </authorList>
    </citation>
    <scope>NUCLEOTIDE SEQUENCE [LARGE SCALE GENOMIC DNA]</scope>
    <source>
        <strain evidence="3">H1496</strain>
    </source>
</reference>
<dbReference type="Proteomes" id="UP000217250">
    <property type="component" value="Chromosome"/>
</dbReference>
<dbReference type="SUPFAM" id="SSF101874">
    <property type="entry name" value="YceI-like"/>
    <property type="match status" value="1"/>
</dbReference>